<accession>K7R5F3</accession>
<reference evidence="4 5" key="2">
    <citation type="journal article" date="2014" name="PLoS Genet.">
        <title>The Genome of Spironucleus salmonicida Highlights a Fish Pathogen Adapted to Fluctuating Environments.</title>
        <authorList>
            <person name="Xu F."/>
            <person name="Jerlstrom-Hultqvist J."/>
            <person name="Einarsson E."/>
            <person name="Astvaldsson A."/>
            <person name="Svard S.G."/>
            <person name="Andersson J.O."/>
        </authorList>
    </citation>
    <scope>NUCLEOTIDE SEQUENCE</scope>
    <source>
        <strain evidence="5">ATCC 50377</strain>
    </source>
</reference>
<organism evidence="3">
    <name type="scientific">Spironucleus salmonicida</name>
    <dbReference type="NCBI Taxonomy" id="348837"/>
    <lineage>
        <taxon>Eukaryota</taxon>
        <taxon>Metamonada</taxon>
        <taxon>Diplomonadida</taxon>
        <taxon>Hexamitidae</taxon>
        <taxon>Hexamitinae</taxon>
        <taxon>Spironucleus</taxon>
    </lineage>
</organism>
<dbReference type="InterPro" id="IPR017896">
    <property type="entry name" value="4Fe4S_Fe-S-bd"/>
</dbReference>
<dbReference type="PROSITE" id="PS51379">
    <property type="entry name" value="4FE4S_FER_2"/>
    <property type="match status" value="2"/>
</dbReference>
<dbReference type="EMBL" id="JX549084">
    <property type="protein sequence ID" value="AFV80059.1"/>
    <property type="molecule type" value="Genomic_DNA"/>
</dbReference>
<dbReference type="EMBL" id="KI546120">
    <property type="protein sequence ID" value="EST44288.1"/>
    <property type="molecule type" value="Genomic_DNA"/>
</dbReference>
<dbReference type="Gene3D" id="3.40.50.1780">
    <property type="match status" value="1"/>
</dbReference>
<sequence length="511" mass="56246">MGCGSEIAPVETIEKEEGQQQAELKTVKVSSVPAQEIFALHTKTRIPVSTIDITNKPIDQTYSIQLDYSKCIGCHNCARACDEWQGFHVITKGPVKIPPYIQTYTLNRELNDESHRVRLDTTDCVGCGNCVSACPTNALQPRNQISEVEQAMKSNKILIAVLAPATRVGLAEAFGMGVGATCERQLVKTLKDVGFKYVFDNLYGADITTREDAAEVLKAKQEKKGPIFTSCCPAWVNLCERKYPQLLSRLSTAKSPHGSMCALIKKQFAAQIGKKAKDLCVVGMMPCTAKKDEAARKELTTDGVPDCDISITSREIYEFLIARDIQFSNEKEEDLQNDETANIDAPYTQVSGSSYIYGKTAGVTESVVRYVAAKTNSQIVFSEIVPKTIFFDEKTKHSILQYDAVLQGELFKFAVATGGTALRRAAEMVIANELECDSIEMMTCLHGCQGGGGQPKNMKKMEIPTRATGLNEGDSKLQFTSSFDNKALDAVYADLGAKCHEYFHTEYSSWK</sequence>
<dbReference type="OrthoDB" id="10253113at2759"/>
<dbReference type="PROSITE" id="PS00198">
    <property type="entry name" value="4FE4S_FER_1"/>
    <property type="match status" value="1"/>
</dbReference>
<dbReference type="SUPFAM" id="SSF54862">
    <property type="entry name" value="4Fe-4S ferredoxins"/>
    <property type="match status" value="1"/>
</dbReference>
<dbReference type="InterPro" id="IPR017900">
    <property type="entry name" value="4Fe4S_Fe_S_CS"/>
</dbReference>
<keyword evidence="6" id="KW-1185">Reference proteome</keyword>
<dbReference type="Pfam" id="PF02906">
    <property type="entry name" value="Fe_hyd_lg_C"/>
    <property type="match status" value="1"/>
</dbReference>
<evidence type="ECO:0000313" key="6">
    <source>
        <dbReference type="Proteomes" id="UP000018208"/>
    </source>
</evidence>
<feature type="domain" description="4Fe-4S ferredoxin-type" evidence="2">
    <location>
        <begin position="115"/>
        <end position="144"/>
    </location>
</feature>
<reference evidence="3" key="1">
    <citation type="journal article" date="2013" name="Nat. Commun.">
        <title>Hydrogenosomes in the diplomonad Spironucleus salmonicida.</title>
        <authorList>
            <person name="Jerlstrom-Hultqvist J."/>
            <person name="Einarsson E."/>
            <person name="Xu F."/>
            <person name="Hjort K."/>
            <person name="Ek B."/>
            <person name="Steinhauf D."/>
            <person name="Hultenby K."/>
            <person name="Bergquist J."/>
            <person name="Andersson J.O."/>
            <person name="Svard S.G."/>
        </authorList>
    </citation>
    <scope>NUCLEOTIDE SEQUENCE</scope>
    <source>
        <strain evidence="3">ATCC 50377</strain>
    </source>
</reference>
<dbReference type="AlphaFoldDB" id="K7R5F3"/>
<dbReference type="Pfam" id="PF12838">
    <property type="entry name" value="Fer4_7"/>
    <property type="match status" value="1"/>
</dbReference>
<dbReference type="InterPro" id="IPR004108">
    <property type="entry name" value="Fe_hydrogenase_lsu_C"/>
</dbReference>
<evidence type="ECO:0000313" key="3">
    <source>
        <dbReference type="EMBL" id="AFV80059.1"/>
    </source>
</evidence>
<name>K7R5F3_9EUKA</name>
<reference evidence="5" key="3">
    <citation type="submission" date="2020-12" db="EMBL/GenBank/DDBJ databases">
        <title>New Spironucleus salmonicida genome in near-complete chromosomes.</title>
        <authorList>
            <person name="Xu F."/>
            <person name="Kurt Z."/>
            <person name="Jimenez-Gonzalez A."/>
            <person name="Astvaldsson A."/>
            <person name="Andersson J.O."/>
            <person name="Svard S.G."/>
        </authorList>
    </citation>
    <scope>NUCLEOTIDE SEQUENCE</scope>
    <source>
        <strain evidence="5">ATCC 50377</strain>
    </source>
</reference>
<dbReference type="SUPFAM" id="SSF53920">
    <property type="entry name" value="Fe-only hydrogenase"/>
    <property type="match status" value="1"/>
</dbReference>
<evidence type="ECO:0000259" key="2">
    <source>
        <dbReference type="PROSITE" id="PS51379"/>
    </source>
</evidence>
<evidence type="ECO:0000313" key="4">
    <source>
        <dbReference type="EMBL" id="EST44288.1"/>
    </source>
</evidence>
<evidence type="ECO:0000256" key="1">
    <source>
        <dbReference type="ARBA" id="ARBA00006596"/>
    </source>
</evidence>
<dbReference type="InterPro" id="IPR050340">
    <property type="entry name" value="Cytosolic_Fe-S_CAF"/>
</dbReference>
<dbReference type="InterPro" id="IPR009016">
    <property type="entry name" value="Fe_hydrogenase"/>
</dbReference>
<dbReference type="EMBL" id="AUWU02000008">
    <property type="protein sequence ID" value="KAH0570379.1"/>
    <property type="molecule type" value="Genomic_DNA"/>
</dbReference>
<dbReference type="PANTHER" id="PTHR11615">
    <property type="entry name" value="NITRATE, FORMATE, IRON DEHYDROGENASE"/>
    <property type="match status" value="1"/>
</dbReference>
<proteinExistence type="inferred from homology"/>
<feature type="domain" description="4Fe-4S ferredoxin-type" evidence="2">
    <location>
        <begin position="62"/>
        <end position="92"/>
    </location>
</feature>
<dbReference type="Gene3D" id="3.30.70.20">
    <property type="match status" value="1"/>
</dbReference>
<protein>
    <submittedName>
        <fullName evidence="3">FeFe-hydrogenase 4</fullName>
    </submittedName>
    <submittedName>
        <fullName evidence="4">[FeFe]-hydrogenase 4</fullName>
    </submittedName>
</protein>
<gene>
    <name evidence="3" type="ORF">SS50377_15891</name>
    <name evidence="5" type="ORF">SS50377_28359</name>
</gene>
<evidence type="ECO:0000313" key="5">
    <source>
        <dbReference type="EMBL" id="KAH0570379.1"/>
    </source>
</evidence>
<dbReference type="VEuPathDB" id="GiardiaDB:SS50377_28359"/>
<dbReference type="Proteomes" id="UP000018208">
    <property type="component" value="Unassembled WGS sequence"/>
</dbReference>
<dbReference type="Gene3D" id="3.40.950.10">
    <property type="entry name" value="Fe-only Hydrogenase (Larger Subunit), Chain L, domain 3"/>
    <property type="match status" value="1"/>
</dbReference>
<comment type="similarity">
    <text evidence="1">Belongs to the NARF family.</text>
</comment>